<dbReference type="Proteomes" id="UP000192569">
    <property type="component" value="Chromosome I"/>
</dbReference>
<evidence type="ECO:0000313" key="1">
    <source>
        <dbReference type="EMBL" id="SMC00125.1"/>
    </source>
</evidence>
<evidence type="ECO:0000313" key="2">
    <source>
        <dbReference type="Proteomes" id="UP000192569"/>
    </source>
</evidence>
<dbReference type="OrthoDB" id="1678992at2"/>
<proteinExistence type="predicted"/>
<dbReference type="EMBL" id="LT838272">
    <property type="protein sequence ID" value="SMC00125.1"/>
    <property type="molecule type" value="Genomic_DNA"/>
</dbReference>
<dbReference type="STRING" id="698762.SAMN00808754_3298"/>
<reference evidence="1 2" key="1">
    <citation type="submission" date="2017-04" db="EMBL/GenBank/DDBJ databases">
        <authorList>
            <person name="Afonso C.L."/>
            <person name="Miller P.J."/>
            <person name="Scott M.A."/>
            <person name="Spackman E."/>
            <person name="Goraichik I."/>
            <person name="Dimitrov K.M."/>
            <person name="Suarez D.L."/>
            <person name="Swayne D.E."/>
        </authorList>
    </citation>
    <scope>NUCLEOTIDE SEQUENCE [LARGE SCALE GENOMIC DNA]</scope>
    <source>
        <strain evidence="1 2">ToBE</strain>
    </source>
</reference>
<keyword evidence="2" id="KW-1185">Reference proteome</keyword>
<protein>
    <submittedName>
        <fullName evidence="1">Uncharacterized protein</fullName>
    </submittedName>
</protein>
<dbReference type="RefSeq" id="WP_084666932.1">
    <property type="nucleotide sequence ID" value="NZ_LT838272.1"/>
</dbReference>
<sequence length="129" mass="14198">MVICTEVACALYCPGCGSLEVYNFSLFSLGRSSFPIKCPCGTPLLDIGRQKGKGLWIQLNCVICGGLHFWHFPRWEVLGQELFTFFCEDTGLEAGFLGPPSLVQQATKQLDHTLAELAADLGILDGRWI</sequence>
<dbReference type="AlphaFoldDB" id="A0A1W1W3C2"/>
<accession>A0A1W1W3C2</accession>
<name>A0A1W1W3C2_9FIRM</name>
<organism evidence="1 2">
    <name type="scientific">Thermanaeromonas toyohensis ToBE</name>
    <dbReference type="NCBI Taxonomy" id="698762"/>
    <lineage>
        <taxon>Bacteria</taxon>
        <taxon>Bacillati</taxon>
        <taxon>Bacillota</taxon>
        <taxon>Clostridia</taxon>
        <taxon>Neomoorellales</taxon>
        <taxon>Neomoorellaceae</taxon>
        <taxon>Thermanaeromonas</taxon>
    </lineage>
</organism>
<gene>
    <name evidence="1" type="ORF">SAMN00808754_3298</name>
</gene>